<sequence length="225" mass="24644">MKKVLRVSMASSMLLLTACSSTNNVEKVTVANGSNIGVKTFFALPENNNNQYADTKLRIVTQADTGVGVGLSVLTSVLAGGLSASTFSKDTLKGSSVDSLPEPTKSYLVPKAKVVIADWLQKNGAGYSYKNNLNITPARWLLVYQELSKSDTQFELRYAVTFYKRPEGGNMFSAFDQFKCSPTPRSASLTQWQASDYAMVKQVTTEYMDDCLSQLDGQLTSLLKR</sequence>
<feature type="signal peptide" evidence="1">
    <location>
        <begin position="1"/>
        <end position="23"/>
    </location>
</feature>
<proteinExistence type="predicted"/>
<evidence type="ECO:0000313" key="2">
    <source>
        <dbReference type="EMBL" id="QGH61771.1"/>
    </source>
</evidence>
<name>A0A5Q2VDW6_SERPR</name>
<evidence type="ECO:0008006" key="4">
    <source>
        <dbReference type="Google" id="ProtNLM"/>
    </source>
</evidence>
<feature type="chain" id="PRO_5024282429" description="Lipoprotein" evidence="1">
    <location>
        <begin position="24"/>
        <end position="225"/>
    </location>
</feature>
<dbReference type="RefSeq" id="WP_153858859.1">
    <property type="nucleotide sequence ID" value="NZ_CP045913.1"/>
</dbReference>
<reference evidence="2 3" key="1">
    <citation type="submission" date="2019-11" db="EMBL/GenBank/DDBJ databases">
        <title>The Phosphoenolpyruvate Phosphotransferase System Regulates Serratia proteamaculans 336X Biofilm Formation and Wheat Roots colonization.</title>
        <authorList>
            <person name="Liu F."/>
        </authorList>
    </citation>
    <scope>NUCLEOTIDE SEQUENCE [LARGE SCALE GENOMIC DNA]</scope>
    <source>
        <strain evidence="2 3">336X</strain>
    </source>
</reference>
<dbReference type="PROSITE" id="PS51257">
    <property type="entry name" value="PROKAR_LIPOPROTEIN"/>
    <property type="match status" value="1"/>
</dbReference>
<evidence type="ECO:0000256" key="1">
    <source>
        <dbReference type="SAM" id="SignalP"/>
    </source>
</evidence>
<dbReference type="AlphaFoldDB" id="A0A5Q2VDW6"/>
<protein>
    <recommendedName>
        <fullName evidence="4">Lipoprotein</fullName>
    </recommendedName>
</protein>
<evidence type="ECO:0000313" key="3">
    <source>
        <dbReference type="Proteomes" id="UP000381260"/>
    </source>
</evidence>
<organism evidence="2 3">
    <name type="scientific">Serratia proteamaculans</name>
    <dbReference type="NCBI Taxonomy" id="28151"/>
    <lineage>
        <taxon>Bacteria</taxon>
        <taxon>Pseudomonadati</taxon>
        <taxon>Pseudomonadota</taxon>
        <taxon>Gammaproteobacteria</taxon>
        <taxon>Enterobacterales</taxon>
        <taxon>Yersiniaceae</taxon>
        <taxon>Serratia</taxon>
    </lineage>
</organism>
<accession>A0A5Q2VDW6</accession>
<dbReference type="EMBL" id="CP045913">
    <property type="protein sequence ID" value="QGH61771.1"/>
    <property type="molecule type" value="Genomic_DNA"/>
</dbReference>
<keyword evidence="1" id="KW-0732">Signal</keyword>
<gene>
    <name evidence="2" type="ORF">GHV41_13475</name>
</gene>
<dbReference type="Proteomes" id="UP000381260">
    <property type="component" value="Chromosome"/>
</dbReference>